<reference evidence="1" key="1">
    <citation type="submission" date="2021-06" db="EMBL/GenBank/DDBJ databases">
        <title>Parelaphostrongylus tenuis whole genome reference sequence.</title>
        <authorList>
            <person name="Garwood T.J."/>
            <person name="Larsen P.A."/>
            <person name="Fountain-Jones N.M."/>
            <person name="Garbe J.R."/>
            <person name="Macchietto M.G."/>
            <person name="Kania S.A."/>
            <person name="Gerhold R.W."/>
            <person name="Richards J.E."/>
            <person name="Wolf T.M."/>
        </authorList>
    </citation>
    <scope>NUCLEOTIDE SEQUENCE</scope>
    <source>
        <strain evidence="1">MNPRO001-30</strain>
        <tissue evidence="1">Meninges</tissue>
    </source>
</reference>
<dbReference type="Proteomes" id="UP001196413">
    <property type="component" value="Unassembled WGS sequence"/>
</dbReference>
<name>A0AAD5QK26_PARTN</name>
<dbReference type="EMBL" id="JAHQIW010001423">
    <property type="protein sequence ID" value="KAJ1352464.1"/>
    <property type="molecule type" value="Genomic_DNA"/>
</dbReference>
<proteinExistence type="predicted"/>
<gene>
    <name evidence="1" type="ORF">KIN20_008797</name>
</gene>
<accession>A0AAD5QK26</accession>
<protein>
    <submittedName>
        <fullName evidence="1">Uncharacterized protein</fullName>
    </submittedName>
</protein>
<sequence>MTRHILKTGMDRGIPNTIRFGYCSIGLSSLLRPEGVSAKKFENYKQLENDLTDSFDLHPHILEGRRRMIAQEMILDVCGCGCDVCDVT</sequence>
<comment type="caution">
    <text evidence="1">The sequence shown here is derived from an EMBL/GenBank/DDBJ whole genome shotgun (WGS) entry which is preliminary data.</text>
</comment>
<evidence type="ECO:0000313" key="1">
    <source>
        <dbReference type="EMBL" id="KAJ1352464.1"/>
    </source>
</evidence>
<dbReference type="AlphaFoldDB" id="A0AAD5QK26"/>
<organism evidence="1 2">
    <name type="scientific">Parelaphostrongylus tenuis</name>
    <name type="common">Meningeal worm</name>
    <dbReference type="NCBI Taxonomy" id="148309"/>
    <lineage>
        <taxon>Eukaryota</taxon>
        <taxon>Metazoa</taxon>
        <taxon>Ecdysozoa</taxon>
        <taxon>Nematoda</taxon>
        <taxon>Chromadorea</taxon>
        <taxon>Rhabditida</taxon>
        <taxon>Rhabditina</taxon>
        <taxon>Rhabditomorpha</taxon>
        <taxon>Strongyloidea</taxon>
        <taxon>Metastrongylidae</taxon>
        <taxon>Parelaphostrongylus</taxon>
    </lineage>
</organism>
<evidence type="ECO:0000313" key="2">
    <source>
        <dbReference type="Proteomes" id="UP001196413"/>
    </source>
</evidence>
<keyword evidence="2" id="KW-1185">Reference proteome</keyword>